<comment type="pathway">
    <text evidence="1">Siderophore biosynthesis.</text>
</comment>
<dbReference type="RefSeq" id="WP_089124212.1">
    <property type="nucleotide sequence ID" value="NZ_BSPV01000003.1"/>
</dbReference>
<feature type="domain" description="Acyltransferase MbtK/IucB-like conserved" evidence="3">
    <location>
        <begin position="760"/>
        <end position="807"/>
    </location>
</feature>
<proteinExistence type="inferred from homology"/>
<dbReference type="SMART" id="SM01006">
    <property type="entry name" value="AlcB"/>
    <property type="match status" value="1"/>
</dbReference>
<organism evidence="4 5">
    <name type="scientific">Vibrio algivorus</name>
    <dbReference type="NCBI Taxonomy" id="1667024"/>
    <lineage>
        <taxon>Bacteria</taxon>
        <taxon>Pseudomonadati</taxon>
        <taxon>Pseudomonadota</taxon>
        <taxon>Gammaproteobacteria</taxon>
        <taxon>Vibrionales</taxon>
        <taxon>Vibrionaceae</taxon>
        <taxon>Vibrio</taxon>
    </lineage>
</organism>
<dbReference type="PANTHER" id="PTHR34384">
    <property type="entry name" value="L-2,3-DIAMINOPROPANOATE--CITRATE LIGASE"/>
    <property type="match status" value="1"/>
</dbReference>
<gene>
    <name evidence="4" type="ORF">GCM10007931_08040</name>
</gene>
<protein>
    <recommendedName>
        <fullName evidence="3">Acyltransferase MbtK/IucB-like conserved domain-containing protein</fullName>
    </recommendedName>
</protein>
<name>A0ABQ6EMJ8_9VIBR</name>
<comment type="caution">
    <text evidence="4">The sequence shown here is derived from an EMBL/GenBank/DDBJ whole genome shotgun (WGS) entry which is preliminary data.</text>
</comment>
<accession>A0ABQ6EMJ8</accession>
<dbReference type="Gene3D" id="1.10.510.40">
    <property type="match status" value="1"/>
</dbReference>
<dbReference type="Proteomes" id="UP001157156">
    <property type="component" value="Unassembled WGS sequence"/>
</dbReference>
<dbReference type="Gene3D" id="3.40.630.30">
    <property type="match status" value="1"/>
</dbReference>
<dbReference type="Pfam" id="PF13523">
    <property type="entry name" value="Acetyltransf_8"/>
    <property type="match status" value="1"/>
</dbReference>
<dbReference type="InterPro" id="IPR016181">
    <property type="entry name" value="Acyl_CoA_acyltransferase"/>
</dbReference>
<dbReference type="InterPro" id="IPR022770">
    <property type="entry name" value="IucA/IucC-like_C"/>
</dbReference>
<keyword evidence="5" id="KW-1185">Reference proteome</keyword>
<comment type="similarity">
    <text evidence="2">Belongs to the IucA/IucC family.</text>
</comment>
<evidence type="ECO:0000256" key="1">
    <source>
        <dbReference type="ARBA" id="ARBA00004924"/>
    </source>
</evidence>
<dbReference type="Pfam" id="PF04183">
    <property type="entry name" value="IucA_IucC"/>
    <property type="match status" value="1"/>
</dbReference>
<reference evidence="5" key="1">
    <citation type="journal article" date="2019" name="Int. J. Syst. Evol. Microbiol.">
        <title>The Global Catalogue of Microorganisms (GCM) 10K type strain sequencing project: providing services to taxonomists for standard genome sequencing and annotation.</title>
        <authorList>
            <consortium name="The Broad Institute Genomics Platform"/>
            <consortium name="The Broad Institute Genome Sequencing Center for Infectious Disease"/>
            <person name="Wu L."/>
            <person name="Ma J."/>
        </authorList>
    </citation>
    <scope>NUCLEOTIDE SEQUENCE [LARGE SCALE GENOMIC DNA]</scope>
    <source>
        <strain evidence="5">NBRC 111146</strain>
    </source>
</reference>
<dbReference type="EMBL" id="BSPV01000003">
    <property type="protein sequence ID" value="GLT13830.1"/>
    <property type="molecule type" value="Genomic_DNA"/>
</dbReference>
<dbReference type="InterPro" id="IPR037455">
    <property type="entry name" value="LucA/IucC-like"/>
</dbReference>
<evidence type="ECO:0000259" key="3">
    <source>
        <dbReference type="SMART" id="SM01006"/>
    </source>
</evidence>
<dbReference type="Pfam" id="PF06276">
    <property type="entry name" value="FhuF"/>
    <property type="match status" value="1"/>
</dbReference>
<sequence>MSIDPLAIPDSAVQHTSDLGLQSFFNSFSMETQDCQVAQHHLYIPLGEQQLVLPLSYVSTLGRHRYQGNIYLINSAEIDNKHQVNLNINDANKIDFSRAVSLLVSHYFPNIDAKTHDRFFNRVGESTRYINRALLALEQRSQLDLSADSFIQSEQSLIGGHSMHPAPKSCEPLTEEHQYAYLPEYAQSFAIEWFAIHPNYIASQTEIPQLLHTFKALLQNNLSLDGKTTNHIPTLIQQGWLALPMHPLQAKEWRKNIKKHGLSQFVVDCQLSTHGWTATSSTRAIYHPKLAWMLKVSLPVKLTNSLRLLSEKEAKRGVQFSQILQTATGQEMQQRMPQTKFIQEPIWASVKNSNDQCLDLPLVCLRENIFYRNQESLIEQPNTHLLATANQNINDKSQVGQWIKNYAQATHQTLEIAARQWLNQFMDNVIQPLCIARSDYGIIFLAHQQNILLDIENNRPIGMKYRDCQGIGLTDIALKQFSDLFDNQDPEYFVPQDKVDPYLSYYLVGNTLLNTIAAICADTQIEEHELWSVCQHAFSKWRQARPKDSAFYDYLLNSPTLRWKRNFFCFLSDFNEATLPDPSQIYCEIDNPFYHSQPKARLYKPLPSSDQQSRSICIESLQVLSENDHSHQRFAMYELGLLRGEFDLILSQNTIYIDTELAEPMLWWSAAEHAFYTSNKTELHCGHWPDFVLPHLTDGKLLHKTFLQVAPIWHQPAKITESKQRHTAANGISHPTRPPKPVGTVFQRYCYHLKRTVSFRMIDISRDLDIFHQWHNHPLTSPIWELEGSLEMHSQYLQKLEQDPHQFAVIGEFDGVAFGYFEVYWSAEDRLGPHYECQDYDRGIHILVGNLDYRGGTFFDAWGKSILHYCFLVEPQTNSIVGEPNAKNHRVVKITERIGMKKQFEFDFPHKRAALLQCQRQDFFENIIF</sequence>
<evidence type="ECO:0000313" key="4">
    <source>
        <dbReference type="EMBL" id="GLT13830.1"/>
    </source>
</evidence>
<dbReference type="SUPFAM" id="SSF55729">
    <property type="entry name" value="Acyl-CoA N-acyltransferases (Nat)"/>
    <property type="match status" value="1"/>
</dbReference>
<dbReference type="PANTHER" id="PTHR34384:SF5">
    <property type="entry name" value="L-2,3-DIAMINOPROPANOATE--CITRATE LIGASE"/>
    <property type="match status" value="1"/>
</dbReference>
<dbReference type="InterPro" id="IPR019432">
    <property type="entry name" value="Acyltransferase_MbtK/IucB-like"/>
</dbReference>
<dbReference type="InterPro" id="IPR007310">
    <property type="entry name" value="Aerobactin_biosyn_IucA/IucC_N"/>
</dbReference>
<evidence type="ECO:0000313" key="5">
    <source>
        <dbReference type="Proteomes" id="UP001157156"/>
    </source>
</evidence>
<evidence type="ECO:0000256" key="2">
    <source>
        <dbReference type="ARBA" id="ARBA00007832"/>
    </source>
</evidence>